<sequence>MNELIMNDRQHLDLGCGAKPRNPYNCSQLFGVDIYKAPGASNSDIRIANLSVEPIPFASDSFDSLSAFDFIEHIPRILPTADGKTRFPFIELMDEVWRVLKPGGIFYAVTPAYPSPEAFQDPTHVNIITAKTHLYFCEEKLYAENYGFKGKFKASRVEWVHIKYAQSASVDMKTRLSSLNRTLFKARPAHLLWELVALKPQA</sequence>
<dbReference type="GO" id="GO:0008757">
    <property type="term" value="F:S-adenosylmethionine-dependent methyltransferase activity"/>
    <property type="evidence" value="ECO:0007669"/>
    <property type="project" value="InterPro"/>
</dbReference>
<evidence type="ECO:0000313" key="3">
    <source>
        <dbReference type="Proteomes" id="UP000275137"/>
    </source>
</evidence>
<dbReference type="InterPro" id="IPR013216">
    <property type="entry name" value="Methyltransf_11"/>
</dbReference>
<dbReference type="EMBL" id="RJVP01000005">
    <property type="protein sequence ID" value="ROH85497.1"/>
    <property type="molecule type" value="Genomic_DNA"/>
</dbReference>
<dbReference type="InterPro" id="IPR029063">
    <property type="entry name" value="SAM-dependent_MTases_sf"/>
</dbReference>
<keyword evidence="3" id="KW-1185">Reference proteome</keyword>
<evidence type="ECO:0000313" key="2">
    <source>
        <dbReference type="EMBL" id="ROH85497.1"/>
    </source>
</evidence>
<dbReference type="GO" id="GO:0032259">
    <property type="term" value="P:methylation"/>
    <property type="evidence" value="ECO:0007669"/>
    <property type="project" value="UniProtKB-KW"/>
</dbReference>
<dbReference type="Gene3D" id="3.40.50.150">
    <property type="entry name" value="Vaccinia Virus protein VP39"/>
    <property type="match status" value="1"/>
</dbReference>
<feature type="domain" description="Methyltransferase type 11" evidence="1">
    <location>
        <begin position="12"/>
        <end position="107"/>
    </location>
</feature>
<gene>
    <name evidence="2" type="ORF">ED236_09955</name>
</gene>
<evidence type="ECO:0000259" key="1">
    <source>
        <dbReference type="Pfam" id="PF08241"/>
    </source>
</evidence>
<dbReference type="Proteomes" id="UP000275137">
    <property type="component" value="Unassembled WGS sequence"/>
</dbReference>
<protein>
    <submittedName>
        <fullName evidence="2">Class I SAM-dependent methyltransferase</fullName>
    </submittedName>
</protein>
<dbReference type="SUPFAM" id="SSF53335">
    <property type="entry name" value="S-adenosyl-L-methionine-dependent methyltransferases"/>
    <property type="match status" value="1"/>
</dbReference>
<keyword evidence="2" id="KW-0808">Transferase</keyword>
<organism evidence="2 3">
    <name type="scientific">Pseudomethylobacillus aquaticus</name>
    <dbReference type="NCBI Taxonomy" id="2676064"/>
    <lineage>
        <taxon>Bacteria</taxon>
        <taxon>Pseudomonadati</taxon>
        <taxon>Pseudomonadota</taxon>
        <taxon>Betaproteobacteria</taxon>
        <taxon>Nitrosomonadales</taxon>
        <taxon>Methylophilaceae</taxon>
        <taxon>Pseudomethylobacillus</taxon>
    </lineage>
</organism>
<dbReference type="AlphaFoldDB" id="A0A3N0UY77"/>
<accession>A0A3N0UY77</accession>
<keyword evidence="2" id="KW-0489">Methyltransferase</keyword>
<reference evidence="2 3" key="1">
    <citation type="submission" date="2018-10" db="EMBL/GenBank/DDBJ databases">
        <authorList>
            <person name="Chen W.-M."/>
        </authorList>
    </citation>
    <scope>NUCLEOTIDE SEQUENCE [LARGE SCALE GENOMIC DNA]</scope>
    <source>
        <strain evidence="2 3">H-5</strain>
    </source>
</reference>
<comment type="caution">
    <text evidence="2">The sequence shown here is derived from an EMBL/GenBank/DDBJ whole genome shotgun (WGS) entry which is preliminary data.</text>
</comment>
<proteinExistence type="predicted"/>
<dbReference type="Pfam" id="PF08241">
    <property type="entry name" value="Methyltransf_11"/>
    <property type="match status" value="1"/>
</dbReference>
<name>A0A3N0UY77_9PROT</name>